<evidence type="ECO:0000256" key="1">
    <source>
        <dbReference type="SAM" id="MobiDB-lite"/>
    </source>
</evidence>
<evidence type="ECO:0000313" key="3">
    <source>
        <dbReference type="EMBL" id="KAF1915730.1"/>
    </source>
</evidence>
<dbReference type="Proteomes" id="UP000800096">
    <property type="component" value="Unassembled WGS sequence"/>
</dbReference>
<protein>
    <recommendedName>
        <fullName evidence="2">DUF7607 domain-containing protein</fullName>
    </recommendedName>
</protein>
<accession>A0A6A5QLM0</accession>
<reference evidence="3" key="1">
    <citation type="journal article" date="2020" name="Stud. Mycol.">
        <title>101 Dothideomycetes genomes: a test case for predicting lifestyles and emergence of pathogens.</title>
        <authorList>
            <person name="Haridas S."/>
            <person name="Albert R."/>
            <person name="Binder M."/>
            <person name="Bloem J."/>
            <person name="Labutti K."/>
            <person name="Salamov A."/>
            <person name="Andreopoulos B."/>
            <person name="Baker S."/>
            <person name="Barry K."/>
            <person name="Bills G."/>
            <person name="Bluhm B."/>
            <person name="Cannon C."/>
            <person name="Castanera R."/>
            <person name="Culley D."/>
            <person name="Daum C."/>
            <person name="Ezra D."/>
            <person name="Gonzalez J."/>
            <person name="Henrissat B."/>
            <person name="Kuo A."/>
            <person name="Liang C."/>
            <person name="Lipzen A."/>
            <person name="Lutzoni F."/>
            <person name="Magnuson J."/>
            <person name="Mondo S."/>
            <person name="Nolan M."/>
            <person name="Ohm R."/>
            <person name="Pangilinan J."/>
            <person name="Park H.-J."/>
            <person name="Ramirez L."/>
            <person name="Alfaro M."/>
            <person name="Sun H."/>
            <person name="Tritt A."/>
            <person name="Yoshinaga Y."/>
            <person name="Zwiers L.-H."/>
            <person name="Turgeon B."/>
            <person name="Goodwin S."/>
            <person name="Spatafora J."/>
            <person name="Crous P."/>
            <person name="Grigoriev I."/>
        </authorList>
    </citation>
    <scope>NUCLEOTIDE SEQUENCE</scope>
    <source>
        <strain evidence="3">HMLAC05119</strain>
    </source>
</reference>
<dbReference type="AlphaFoldDB" id="A0A6A5QLM0"/>
<organism evidence="3 4">
    <name type="scientific">Ampelomyces quisqualis</name>
    <name type="common">Powdery mildew agent</name>
    <dbReference type="NCBI Taxonomy" id="50730"/>
    <lineage>
        <taxon>Eukaryota</taxon>
        <taxon>Fungi</taxon>
        <taxon>Dikarya</taxon>
        <taxon>Ascomycota</taxon>
        <taxon>Pezizomycotina</taxon>
        <taxon>Dothideomycetes</taxon>
        <taxon>Pleosporomycetidae</taxon>
        <taxon>Pleosporales</taxon>
        <taxon>Pleosporineae</taxon>
        <taxon>Phaeosphaeriaceae</taxon>
        <taxon>Ampelomyces</taxon>
    </lineage>
</organism>
<dbReference type="Pfam" id="PF24580">
    <property type="entry name" value="DUF7607"/>
    <property type="match status" value="1"/>
</dbReference>
<feature type="compositionally biased region" description="Acidic residues" evidence="1">
    <location>
        <begin position="225"/>
        <end position="235"/>
    </location>
</feature>
<dbReference type="InterPro" id="IPR056026">
    <property type="entry name" value="DUF7607"/>
</dbReference>
<name>A0A6A5QLM0_AMPQU</name>
<feature type="compositionally biased region" description="Polar residues" evidence="1">
    <location>
        <begin position="141"/>
        <end position="156"/>
    </location>
</feature>
<sequence length="662" mass="73801">MEQVIARSDDPWNWTIDQLVDQICRSPSLFRGADKSHMLPDGDALETRLRQRRFTGETFLTTLDSDGLRSELGVHSLSERRSLFAVIDFLRAKSNSYKQHAAAAAVQALTLDNADALSSVKTRVVPTNYATAHAGGHKRQQPVQVDTESSLANRTQPPRAGFGIDGGQSRVDGDGEWDHLMHWEEEEDESFAITAGPNDQTLDGVLFGDESEDEGHYVDGGAAEEASDTPSDGDEDSNKVSGTSKLSQDQIVDIINERIEYFTNRWHPNRGVPKGEEIHYDQDAMRQRAIASNTWQRLVQTYEAEIHYFTHRLDEMCDEILKVPGRSADQVRKQCRNLEVTISSKLLSEWLLSVYQSGAAGHADGERSQSGSPTAGTESYMVAKPNSAAGHEVIDLGSPSEASEDELEEMLVDSSSAPELTDHHDHSSFERFHTPDSVLGDTEVAHTIQSHSDVPTQTPPTARTAPPRLPPTQLNDAPELASIASARRWTWAELINSMDRKRIVTKALSEMPPTNLETIRTRLSAVGRTGMMREIPACIVMFARHETKISGVLQRDMNKIIPFTRLFLCWWLCDNYFAVEASKADLHDVHAALQRGMADSRTFCDYVSKVMSTTFSRHALAHPEQPSQAEIIPISDDEGDTPTERMDQRIPRREEDDVIMID</sequence>
<feature type="region of interest" description="Disordered" evidence="1">
    <location>
        <begin position="188"/>
        <end position="245"/>
    </location>
</feature>
<feature type="compositionally biased region" description="Acidic residues" evidence="1">
    <location>
        <begin position="402"/>
        <end position="411"/>
    </location>
</feature>
<dbReference type="EMBL" id="ML979136">
    <property type="protein sequence ID" value="KAF1915730.1"/>
    <property type="molecule type" value="Genomic_DNA"/>
</dbReference>
<feature type="region of interest" description="Disordered" evidence="1">
    <location>
        <begin position="622"/>
        <end position="662"/>
    </location>
</feature>
<evidence type="ECO:0000313" key="4">
    <source>
        <dbReference type="Proteomes" id="UP000800096"/>
    </source>
</evidence>
<feature type="region of interest" description="Disordered" evidence="1">
    <location>
        <begin position="449"/>
        <end position="475"/>
    </location>
</feature>
<feature type="region of interest" description="Disordered" evidence="1">
    <location>
        <begin position="399"/>
        <end position="434"/>
    </location>
</feature>
<feature type="compositionally biased region" description="Basic and acidic residues" evidence="1">
    <location>
        <begin position="642"/>
        <end position="655"/>
    </location>
</feature>
<keyword evidence="4" id="KW-1185">Reference proteome</keyword>
<evidence type="ECO:0000259" key="2">
    <source>
        <dbReference type="Pfam" id="PF24580"/>
    </source>
</evidence>
<feature type="region of interest" description="Disordered" evidence="1">
    <location>
        <begin position="132"/>
        <end position="175"/>
    </location>
</feature>
<dbReference type="OrthoDB" id="3533395at2759"/>
<feature type="compositionally biased region" description="Basic and acidic residues" evidence="1">
    <location>
        <begin position="420"/>
        <end position="434"/>
    </location>
</feature>
<feature type="compositionally biased region" description="Low complexity" evidence="1">
    <location>
        <begin position="455"/>
        <end position="474"/>
    </location>
</feature>
<gene>
    <name evidence="3" type="ORF">BDU57DRAFT_518853</name>
</gene>
<proteinExistence type="predicted"/>
<feature type="domain" description="DUF7607" evidence="2">
    <location>
        <begin position="249"/>
        <end position="357"/>
    </location>
</feature>